<dbReference type="RefSeq" id="WP_139167892.1">
    <property type="nucleotide sequence ID" value="NZ_FMXQ01000008.1"/>
</dbReference>
<feature type="compositionally biased region" description="Basic and acidic residues" evidence="1">
    <location>
        <begin position="33"/>
        <end position="47"/>
    </location>
</feature>
<evidence type="ECO:0000313" key="2">
    <source>
        <dbReference type="EMBL" id="SDB48649.1"/>
    </source>
</evidence>
<dbReference type="STRING" id="665467.SAMN02982931_03774"/>
<feature type="compositionally biased region" description="Basic and acidic residues" evidence="1">
    <location>
        <begin position="67"/>
        <end position="79"/>
    </location>
</feature>
<dbReference type="AlphaFoldDB" id="A0A1G6DU25"/>
<evidence type="ECO:0000313" key="3">
    <source>
        <dbReference type="Proteomes" id="UP000199071"/>
    </source>
</evidence>
<reference evidence="2 3" key="1">
    <citation type="submission" date="2016-10" db="EMBL/GenBank/DDBJ databases">
        <authorList>
            <person name="de Groot N.N."/>
        </authorList>
    </citation>
    <scope>NUCLEOTIDE SEQUENCE [LARGE SCALE GENOMIC DNA]</scope>
    <source>
        <strain evidence="2 3">ATCC 35022</strain>
    </source>
</reference>
<proteinExistence type="predicted"/>
<evidence type="ECO:0000256" key="1">
    <source>
        <dbReference type="SAM" id="MobiDB-lite"/>
    </source>
</evidence>
<gene>
    <name evidence="2" type="ORF">SAMN02982931_03774</name>
</gene>
<sequence>MTIKPRLLSDLENHFGKPAQPLGLNSPSLEEAAAAREGRPYRSEQERNAQPGPLTPQQLAEPYVPQIDRDVLDKDFDDE</sequence>
<accession>A0A1G6DU25</accession>
<dbReference type="Proteomes" id="UP000199071">
    <property type="component" value="Unassembled WGS sequence"/>
</dbReference>
<protein>
    <submittedName>
        <fullName evidence="2">Uncharacterized protein</fullName>
    </submittedName>
</protein>
<name>A0A1G6DU25_9HYPH</name>
<keyword evidence="3" id="KW-1185">Reference proteome</keyword>
<feature type="region of interest" description="Disordered" evidence="1">
    <location>
        <begin position="1"/>
        <end position="79"/>
    </location>
</feature>
<organism evidence="2 3">
    <name type="scientific">Bauldia litoralis</name>
    <dbReference type="NCBI Taxonomy" id="665467"/>
    <lineage>
        <taxon>Bacteria</taxon>
        <taxon>Pseudomonadati</taxon>
        <taxon>Pseudomonadota</taxon>
        <taxon>Alphaproteobacteria</taxon>
        <taxon>Hyphomicrobiales</taxon>
        <taxon>Kaistiaceae</taxon>
        <taxon>Bauldia</taxon>
    </lineage>
</organism>
<dbReference type="EMBL" id="FMXQ01000008">
    <property type="protein sequence ID" value="SDB48649.1"/>
    <property type="molecule type" value="Genomic_DNA"/>
</dbReference>